<keyword evidence="4" id="KW-0460">Magnesium</keyword>
<evidence type="ECO:0000256" key="4">
    <source>
        <dbReference type="ARBA" id="ARBA00022842"/>
    </source>
</evidence>
<dbReference type="Pfam" id="PF00293">
    <property type="entry name" value="NUDIX"/>
    <property type="match status" value="1"/>
</dbReference>
<sequence length="164" mass="18946">MPRGRGNRKLTGVQYAALPWRLRNGELQILLVTSRRTRRWILPKGWPMDGLKPTEVAAREAEEEAGVTGKVDRTAVGRYRYMKMLRDGVELPCRVEVFALEVVEERPDWDEMDARARRWCSVAEAAGAMVEPELKHVVRHFEVRLAQLRRRKQSAMVSHGRRTA</sequence>
<evidence type="ECO:0000256" key="1">
    <source>
        <dbReference type="ARBA" id="ARBA00001946"/>
    </source>
</evidence>
<organism evidence="6 7">
    <name type="scientific">Rhizomicrobium electricum</name>
    <dbReference type="NCBI Taxonomy" id="480070"/>
    <lineage>
        <taxon>Bacteria</taxon>
        <taxon>Pseudomonadati</taxon>
        <taxon>Pseudomonadota</taxon>
        <taxon>Alphaproteobacteria</taxon>
        <taxon>Micropepsales</taxon>
        <taxon>Micropepsaceae</taxon>
        <taxon>Rhizomicrobium</taxon>
    </lineage>
</organism>
<dbReference type="PROSITE" id="PS51462">
    <property type="entry name" value="NUDIX"/>
    <property type="match status" value="1"/>
</dbReference>
<dbReference type="InterPro" id="IPR015797">
    <property type="entry name" value="NUDIX_hydrolase-like_dom_sf"/>
</dbReference>
<evidence type="ECO:0000256" key="3">
    <source>
        <dbReference type="ARBA" id="ARBA00022801"/>
    </source>
</evidence>
<name>A0ABP3PKK9_9PROT</name>
<evidence type="ECO:0000259" key="5">
    <source>
        <dbReference type="PROSITE" id="PS51462"/>
    </source>
</evidence>
<proteinExistence type="predicted"/>
<dbReference type="SUPFAM" id="SSF55811">
    <property type="entry name" value="Nudix"/>
    <property type="match status" value="1"/>
</dbReference>
<dbReference type="Gene3D" id="3.90.79.10">
    <property type="entry name" value="Nucleoside Triphosphate Pyrophosphohydrolase"/>
    <property type="match status" value="1"/>
</dbReference>
<dbReference type="PANTHER" id="PTHR12629">
    <property type="entry name" value="DIPHOSPHOINOSITOL POLYPHOSPHATE PHOSPHOHYDROLASE"/>
    <property type="match status" value="1"/>
</dbReference>
<evidence type="ECO:0000256" key="2">
    <source>
        <dbReference type="ARBA" id="ARBA00022723"/>
    </source>
</evidence>
<dbReference type="Proteomes" id="UP001499951">
    <property type="component" value="Unassembled WGS sequence"/>
</dbReference>
<comment type="caution">
    <text evidence="6">The sequence shown here is derived from an EMBL/GenBank/DDBJ whole genome shotgun (WGS) entry which is preliminary data.</text>
</comment>
<dbReference type="CDD" id="cd04666">
    <property type="entry name" value="NUDIX_DIPP2_like_Nudt4"/>
    <property type="match status" value="1"/>
</dbReference>
<dbReference type="PANTHER" id="PTHR12629:SF0">
    <property type="entry name" value="DIPHOSPHOINOSITOL-POLYPHOSPHATE DIPHOSPHATASE"/>
    <property type="match status" value="1"/>
</dbReference>
<feature type="domain" description="Nudix hydrolase" evidence="5">
    <location>
        <begin position="12"/>
        <end position="142"/>
    </location>
</feature>
<evidence type="ECO:0000313" key="6">
    <source>
        <dbReference type="EMBL" id="GAA0565323.1"/>
    </source>
</evidence>
<comment type="cofactor">
    <cofactor evidence="1">
        <name>Mg(2+)</name>
        <dbReference type="ChEBI" id="CHEBI:18420"/>
    </cofactor>
</comment>
<dbReference type="GO" id="GO:0016787">
    <property type="term" value="F:hydrolase activity"/>
    <property type="evidence" value="ECO:0007669"/>
    <property type="project" value="UniProtKB-KW"/>
</dbReference>
<keyword evidence="2" id="KW-0479">Metal-binding</keyword>
<gene>
    <name evidence="6" type="ORF">GCM10008942_12090</name>
</gene>
<dbReference type="RefSeq" id="WP_166933550.1">
    <property type="nucleotide sequence ID" value="NZ_BAAADD010000003.1"/>
</dbReference>
<protein>
    <submittedName>
        <fullName evidence="6">NUDIX hydrolase</fullName>
    </submittedName>
</protein>
<keyword evidence="3 6" id="KW-0378">Hydrolase</keyword>
<dbReference type="EMBL" id="BAAADD010000003">
    <property type="protein sequence ID" value="GAA0565323.1"/>
    <property type="molecule type" value="Genomic_DNA"/>
</dbReference>
<accession>A0ABP3PKK9</accession>
<dbReference type="InterPro" id="IPR000086">
    <property type="entry name" value="NUDIX_hydrolase_dom"/>
</dbReference>
<keyword evidence="7" id="KW-1185">Reference proteome</keyword>
<reference evidence="7" key="1">
    <citation type="journal article" date="2019" name="Int. J. Syst. Evol. Microbiol.">
        <title>The Global Catalogue of Microorganisms (GCM) 10K type strain sequencing project: providing services to taxonomists for standard genome sequencing and annotation.</title>
        <authorList>
            <consortium name="The Broad Institute Genomics Platform"/>
            <consortium name="The Broad Institute Genome Sequencing Center for Infectious Disease"/>
            <person name="Wu L."/>
            <person name="Ma J."/>
        </authorList>
    </citation>
    <scope>NUCLEOTIDE SEQUENCE [LARGE SCALE GENOMIC DNA]</scope>
    <source>
        <strain evidence="7">JCM 15089</strain>
    </source>
</reference>
<dbReference type="InterPro" id="IPR047198">
    <property type="entry name" value="DDP-like_NUDIX"/>
</dbReference>
<evidence type="ECO:0000313" key="7">
    <source>
        <dbReference type="Proteomes" id="UP001499951"/>
    </source>
</evidence>